<dbReference type="Gene3D" id="3.40.630.30">
    <property type="match status" value="1"/>
</dbReference>
<dbReference type="PROSITE" id="PS51186">
    <property type="entry name" value="GNAT"/>
    <property type="match status" value="1"/>
</dbReference>
<dbReference type="PANTHER" id="PTHR43415">
    <property type="entry name" value="SPERMIDINE N(1)-ACETYLTRANSFERASE"/>
    <property type="match status" value="1"/>
</dbReference>
<dbReference type="Pfam" id="PF00583">
    <property type="entry name" value="Acetyltransf_1"/>
    <property type="match status" value="1"/>
</dbReference>
<keyword evidence="2" id="KW-0808">Transferase</keyword>
<evidence type="ECO:0000313" key="3">
    <source>
        <dbReference type="Proteomes" id="UP001597380"/>
    </source>
</evidence>
<sequence length="163" mass="17955">MKDMIIRAAEPSDAQAVQAIYAQPHAYAGTLQLPYPSQQMWQCRMDKPAEGYHNLVAIVDGKLVGQLGLSTIANPRRKHTANFGMGVCQTVLRQGVGSALLKAALDMCDNWLAVTRVELEVYTDNDAAIALYKKHGFVVEGEHKQSAFRDGGYVDVFSMARVR</sequence>
<dbReference type="SUPFAM" id="SSF55729">
    <property type="entry name" value="Acyl-CoA N-acyltransferases (Nat)"/>
    <property type="match status" value="1"/>
</dbReference>
<organism evidence="2 3">
    <name type="scientific">Corallincola platygyrae</name>
    <dbReference type="NCBI Taxonomy" id="1193278"/>
    <lineage>
        <taxon>Bacteria</taxon>
        <taxon>Pseudomonadati</taxon>
        <taxon>Pseudomonadota</taxon>
        <taxon>Gammaproteobacteria</taxon>
        <taxon>Alteromonadales</taxon>
        <taxon>Psychromonadaceae</taxon>
        <taxon>Corallincola</taxon>
    </lineage>
</organism>
<comment type="caution">
    <text evidence="2">The sequence shown here is derived from an EMBL/GenBank/DDBJ whole genome shotgun (WGS) entry which is preliminary data.</text>
</comment>
<dbReference type="InterPro" id="IPR000182">
    <property type="entry name" value="GNAT_dom"/>
</dbReference>
<dbReference type="RefSeq" id="WP_377776181.1">
    <property type="nucleotide sequence ID" value="NZ_BAABLI010000005.1"/>
</dbReference>
<dbReference type="Proteomes" id="UP001597380">
    <property type="component" value="Unassembled WGS sequence"/>
</dbReference>
<dbReference type="GO" id="GO:0016746">
    <property type="term" value="F:acyltransferase activity"/>
    <property type="evidence" value="ECO:0007669"/>
    <property type="project" value="UniProtKB-KW"/>
</dbReference>
<gene>
    <name evidence="2" type="ORF">ACFSJ3_03975</name>
</gene>
<proteinExistence type="predicted"/>
<feature type="domain" description="N-acetyltransferase" evidence="1">
    <location>
        <begin position="4"/>
        <end position="163"/>
    </location>
</feature>
<reference evidence="3" key="1">
    <citation type="journal article" date="2019" name="Int. J. Syst. Evol. Microbiol.">
        <title>The Global Catalogue of Microorganisms (GCM) 10K type strain sequencing project: providing services to taxonomists for standard genome sequencing and annotation.</title>
        <authorList>
            <consortium name="The Broad Institute Genomics Platform"/>
            <consortium name="The Broad Institute Genome Sequencing Center for Infectious Disease"/>
            <person name="Wu L."/>
            <person name="Ma J."/>
        </authorList>
    </citation>
    <scope>NUCLEOTIDE SEQUENCE [LARGE SCALE GENOMIC DNA]</scope>
    <source>
        <strain evidence="3">CGMCC 1.10992</strain>
    </source>
</reference>
<evidence type="ECO:0000259" key="1">
    <source>
        <dbReference type="PROSITE" id="PS51186"/>
    </source>
</evidence>
<evidence type="ECO:0000313" key="2">
    <source>
        <dbReference type="EMBL" id="MFD2095130.1"/>
    </source>
</evidence>
<keyword evidence="2" id="KW-0012">Acyltransferase</keyword>
<accession>A0ABW4XHW7</accession>
<dbReference type="CDD" id="cd04301">
    <property type="entry name" value="NAT_SF"/>
    <property type="match status" value="1"/>
</dbReference>
<dbReference type="PANTHER" id="PTHR43415:SF3">
    <property type="entry name" value="GNAT-FAMILY ACETYLTRANSFERASE"/>
    <property type="match status" value="1"/>
</dbReference>
<dbReference type="EC" id="2.3.1.-" evidence="2"/>
<protein>
    <submittedName>
        <fullName evidence="2">GNAT family N-acetyltransferase</fullName>
        <ecNumber evidence="2">2.3.1.-</ecNumber>
    </submittedName>
</protein>
<name>A0ABW4XHW7_9GAMM</name>
<dbReference type="EMBL" id="JBHUHT010000008">
    <property type="protein sequence ID" value="MFD2095130.1"/>
    <property type="molecule type" value="Genomic_DNA"/>
</dbReference>
<keyword evidence="3" id="KW-1185">Reference proteome</keyword>
<dbReference type="InterPro" id="IPR016181">
    <property type="entry name" value="Acyl_CoA_acyltransferase"/>
</dbReference>